<dbReference type="EMBL" id="BMOL01000025">
    <property type="protein sequence ID" value="GGL93111.1"/>
    <property type="molecule type" value="Genomic_DNA"/>
</dbReference>
<keyword evidence="2" id="KW-1185">Reference proteome</keyword>
<sequence length="122" mass="14033">MTEPNRPMPSFRDSDFQEFQEGHITEVLALPRDQRYQRAYALMGKDRRVASYHAGYEAGLAACVPLPLQARFASGQRAIDTLQRLQALRYENRHALSDDDLLDDLARAYGSYDGHWYMLPEP</sequence>
<name>A0ABQ2GFL5_9DEIO</name>
<evidence type="ECO:0000313" key="2">
    <source>
        <dbReference type="Proteomes" id="UP000639973"/>
    </source>
</evidence>
<organism evidence="1 2">
    <name type="scientific">Deinococcus aerolatus</name>
    <dbReference type="NCBI Taxonomy" id="522487"/>
    <lineage>
        <taxon>Bacteria</taxon>
        <taxon>Thermotogati</taxon>
        <taxon>Deinococcota</taxon>
        <taxon>Deinococci</taxon>
        <taxon>Deinococcales</taxon>
        <taxon>Deinococcaceae</taxon>
        <taxon>Deinococcus</taxon>
    </lineage>
</organism>
<reference evidence="2" key="1">
    <citation type="journal article" date="2019" name="Int. J. Syst. Evol. Microbiol.">
        <title>The Global Catalogue of Microorganisms (GCM) 10K type strain sequencing project: providing services to taxonomists for standard genome sequencing and annotation.</title>
        <authorList>
            <consortium name="The Broad Institute Genomics Platform"/>
            <consortium name="The Broad Institute Genome Sequencing Center for Infectious Disease"/>
            <person name="Wu L."/>
            <person name="Ma J."/>
        </authorList>
    </citation>
    <scope>NUCLEOTIDE SEQUENCE [LARGE SCALE GENOMIC DNA]</scope>
    <source>
        <strain evidence="2">JCM 15442</strain>
    </source>
</reference>
<proteinExistence type="predicted"/>
<dbReference type="Proteomes" id="UP000639973">
    <property type="component" value="Unassembled WGS sequence"/>
</dbReference>
<comment type="caution">
    <text evidence="1">The sequence shown here is derived from an EMBL/GenBank/DDBJ whole genome shotgun (WGS) entry which is preliminary data.</text>
</comment>
<dbReference type="RefSeq" id="WP_188974126.1">
    <property type="nucleotide sequence ID" value="NZ_BMOL01000025.1"/>
</dbReference>
<evidence type="ECO:0000313" key="1">
    <source>
        <dbReference type="EMBL" id="GGL93111.1"/>
    </source>
</evidence>
<accession>A0ABQ2GFL5</accession>
<protein>
    <submittedName>
        <fullName evidence="1">Uncharacterized protein</fullName>
    </submittedName>
</protein>
<gene>
    <name evidence="1" type="ORF">GCM10010840_33930</name>
</gene>